<protein>
    <submittedName>
        <fullName evidence="2">Uncharacterized protein</fullName>
    </submittedName>
</protein>
<dbReference type="Proteomes" id="UP000595437">
    <property type="component" value="Chromosome 8"/>
</dbReference>
<evidence type="ECO:0000313" key="3">
    <source>
        <dbReference type="Proteomes" id="UP000595437"/>
    </source>
</evidence>
<feature type="region of interest" description="Disordered" evidence="1">
    <location>
        <begin position="1"/>
        <end position="85"/>
    </location>
</feature>
<dbReference type="AlphaFoldDB" id="A0A7T8HK07"/>
<sequence length="85" mass="9407">MNERLTQERKEIDEPSASLSSNISRTEEVVEPRTPPTSNLGSETPTDNASVEKVSNEREDEGTNKSSLRADTPHPTEDNNVVQVK</sequence>
<feature type="compositionally biased region" description="Basic and acidic residues" evidence="1">
    <location>
        <begin position="54"/>
        <end position="63"/>
    </location>
</feature>
<organism evidence="2 3">
    <name type="scientific">Caligus rogercresseyi</name>
    <name type="common">Sea louse</name>
    <dbReference type="NCBI Taxonomy" id="217165"/>
    <lineage>
        <taxon>Eukaryota</taxon>
        <taxon>Metazoa</taxon>
        <taxon>Ecdysozoa</taxon>
        <taxon>Arthropoda</taxon>
        <taxon>Crustacea</taxon>
        <taxon>Multicrustacea</taxon>
        <taxon>Hexanauplia</taxon>
        <taxon>Copepoda</taxon>
        <taxon>Siphonostomatoida</taxon>
        <taxon>Caligidae</taxon>
        <taxon>Caligus</taxon>
    </lineage>
</organism>
<name>A0A7T8HK07_CALRO</name>
<accession>A0A7T8HK07</accession>
<keyword evidence="3" id="KW-1185">Reference proteome</keyword>
<evidence type="ECO:0000256" key="1">
    <source>
        <dbReference type="SAM" id="MobiDB-lite"/>
    </source>
</evidence>
<evidence type="ECO:0000313" key="2">
    <source>
        <dbReference type="EMBL" id="QQP51453.1"/>
    </source>
</evidence>
<gene>
    <name evidence="2" type="ORF">FKW44_012826</name>
</gene>
<feature type="compositionally biased region" description="Polar residues" evidence="1">
    <location>
        <begin position="36"/>
        <end position="49"/>
    </location>
</feature>
<proteinExistence type="predicted"/>
<dbReference type="EMBL" id="CP045897">
    <property type="protein sequence ID" value="QQP51453.1"/>
    <property type="molecule type" value="Genomic_DNA"/>
</dbReference>
<feature type="compositionally biased region" description="Basic and acidic residues" evidence="1">
    <location>
        <begin position="1"/>
        <end position="13"/>
    </location>
</feature>
<reference evidence="3" key="1">
    <citation type="submission" date="2021-01" db="EMBL/GenBank/DDBJ databases">
        <title>Caligus Genome Assembly.</title>
        <authorList>
            <person name="Gallardo-Escarate C."/>
        </authorList>
    </citation>
    <scope>NUCLEOTIDE SEQUENCE [LARGE SCALE GENOMIC DNA]</scope>
</reference>